<reference evidence="2" key="1">
    <citation type="submission" date="2017-03" db="EMBL/GenBank/DDBJ databases">
        <authorList>
            <person name="Safronova V.I."/>
            <person name="Sazanova A.L."/>
            <person name="Chirak E.R."/>
        </authorList>
    </citation>
    <scope>NUCLEOTIDE SEQUENCE [LARGE SCALE GENOMIC DNA]</scope>
    <source>
        <strain evidence="2">Ach-343</strain>
    </source>
</reference>
<gene>
    <name evidence="1" type="ORF">B5V02_27320</name>
</gene>
<dbReference type="EMBL" id="MZXV01000056">
    <property type="protein sequence ID" value="PZV35742.1"/>
    <property type="molecule type" value="Genomic_DNA"/>
</dbReference>
<proteinExistence type="predicted"/>
<accession>A0A2W7BY86</accession>
<keyword evidence="2" id="KW-1185">Reference proteome</keyword>
<evidence type="ECO:0000313" key="2">
    <source>
        <dbReference type="Proteomes" id="UP000248616"/>
    </source>
</evidence>
<dbReference type="OrthoDB" id="8085159at2"/>
<name>A0A2W7BY86_9HYPH</name>
<dbReference type="RefSeq" id="WP_111547172.1">
    <property type="nucleotide sequence ID" value="NZ_MZXV01000056.1"/>
</dbReference>
<dbReference type="Proteomes" id="UP000248616">
    <property type="component" value="Unassembled WGS sequence"/>
</dbReference>
<protein>
    <submittedName>
        <fullName evidence="1">Uncharacterized protein</fullName>
    </submittedName>
</protein>
<sequence>MTTQVVHGVFGPKQVRQLKEVYERARVVEANYPESHIASKAAKRLIEAFEAVIQADGTVLDVQWLSEANPQGNA</sequence>
<organism evidence="1 2">
    <name type="scientific">Mesorhizobium kowhaii</name>
    <dbReference type="NCBI Taxonomy" id="1300272"/>
    <lineage>
        <taxon>Bacteria</taxon>
        <taxon>Pseudomonadati</taxon>
        <taxon>Pseudomonadota</taxon>
        <taxon>Alphaproteobacteria</taxon>
        <taxon>Hyphomicrobiales</taxon>
        <taxon>Phyllobacteriaceae</taxon>
        <taxon>Mesorhizobium</taxon>
    </lineage>
</organism>
<comment type="caution">
    <text evidence="1">The sequence shown here is derived from an EMBL/GenBank/DDBJ whole genome shotgun (WGS) entry which is preliminary data.</text>
</comment>
<evidence type="ECO:0000313" key="1">
    <source>
        <dbReference type="EMBL" id="PZV35742.1"/>
    </source>
</evidence>
<dbReference type="AlphaFoldDB" id="A0A2W7BY86"/>